<dbReference type="CDD" id="cd01300">
    <property type="entry name" value="YtcJ_like"/>
    <property type="match status" value="1"/>
</dbReference>
<dbReference type="Proteomes" id="UP000317371">
    <property type="component" value="Unassembled WGS sequence"/>
</dbReference>
<dbReference type="PANTHER" id="PTHR22642">
    <property type="entry name" value="IMIDAZOLONEPROPIONASE"/>
    <property type="match status" value="1"/>
</dbReference>
<sequence length="579" mass="62083">MHSRSCHYLCTHDAESASSDADPDGTTPHRRSCASCGSCNGIKEGIMEADLVLLNGRIYTLDPQQPTAQALAIAGNRIVALGDNRQMQQLLAAGGQQVDLAGHTVVPGFIDAHIHFLAYGLSLQEIDLAGVDSLAEALERVAARARTTPPGQWLTGRGWDQSLWGDGAFPTRQELDRVAPDHPVYLRRKCGHAAWANSRALALAGITEATPDPPGGTIQRDATGAPTGILKERAMDLVERLQQRPTPDQAREAVRLAMAAVHRLGIVGIHNMEGADALRAFQTLRAAGELKLRVLQQIPEADLDAAIQLGIQSGFGDDFLRFGGVKIFADGALGARTALMMAPYEGEPDNYGIALAEPEHLKRQVEKAARAGLAVFIHAIGDQANRNVLDAIEAVRRHPANGSIGPHLRHRIEHAQVLHPDDVSRFAALGVIASMQPIHCTQDMVLADRHWGARARLSYAWSSLLSSGAVLAFGSDAPVETPDVLQGLYAAVTRRRPDGYPGPAGWYPEECLSIQEAVHAYTAGAAYAGGDENRRGTLSPGKLADLAVLSQDIFTVEPEALLETRVVATLVDGEWVYSS</sequence>
<dbReference type="Gene3D" id="2.30.40.10">
    <property type="entry name" value="Urease, subunit C, domain 1"/>
    <property type="match status" value="1"/>
</dbReference>
<evidence type="ECO:0000313" key="2">
    <source>
        <dbReference type="EMBL" id="TQE97548.1"/>
    </source>
</evidence>
<dbReference type="InterPro" id="IPR032466">
    <property type="entry name" value="Metal_Hydrolase"/>
</dbReference>
<evidence type="ECO:0000313" key="3">
    <source>
        <dbReference type="Proteomes" id="UP000317371"/>
    </source>
</evidence>
<evidence type="ECO:0000259" key="1">
    <source>
        <dbReference type="Pfam" id="PF07969"/>
    </source>
</evidence>
<dbReference type="AlphaFoldDB" id="A0A540VLA0"/>
<dbReference type="InParanoid" id="A0A540VLA0"/>
<dbReference type="EMBL" id="VIGC01000002">
    <property type="protein sequence ID" value="TQE97548.1"/>
    <property type="molecule type" value="Genomic_DNA"/>
</dbReference>
<accession>A0A540VLA0</accession>
<comment type="caution">
    <text evidence="2">The sequence shown here is derived from an EMBL/GenBank/DDBJ whole genome shotgun (WGS) entry which is preliminary data.</text>
</comment>
<keyword evidence="3" id="KW-1185">Reference proteome</keyword>
<proteinExistence type="predicted"/>
<keyword evidence="2" id="KW-0378">Hydrolase</keyword>
<dbReference type="SUPFAM" id="SSF51338">
    <property type="entry name" value="Composite domain of metallo-dependent hydrolases"/>
    <property type="match status" value="1"/>
</dbReference>
<organism evidence="2 3">
    <name type="scientific">Litorilinea aerophila</name>
    <dbReference type="NCBI Taxonomy" id="1204385"/>
    <lineage>
        <taxon>Bacteria</taxon>
        <taxon>Bacillati</taxon>
        <taxon>Chloroflexota</taxon>
        <taxon>Caldilineae</taxon>
        <taxon>Caldilineales</taxon>
        <taxon>Caldilineaceae</taxon>
        <taxon>Litorilinea</taxon>
    </lineage>
</organism>
<dbReference type="FunCoup" id="A0A540VLA0">
    <property type="interactions" value="258"/>
</dbReference>
<dbReference type="SUPFAM" id="SSF51556">
    <property type="entry name" value="Metallo-dependent hydrolases"/>
    <property type="match status" value="1"/>
</dbReference>
<dbReference type="InterPro" id="IPR013108">
    <property type="entry name" value="Amidohydro_3"/>
</dbReference>
<feature type="domain" description="Amidohydrolase 3" evidence="1">
    <location>
        <begin position="98"/>
        <end position="577"/>
    </location>
</feature>
<dbReference type="Gene3D" id="3.10.310.70">
    <property type="match status" value="1"/>
</dbReference>
<protein>
    <submittedName>
        <fullName evidence="2">Amidohydrolase</fullName>
    </submittedName>
</protein>
<dbReference type="Pfam" id="PF07969">
    <property type="entry name" value="Amidohydro_3"/>
    <property type="match status" value="1"/>
</dbReference>
<name>A0A540VLA0_9CHLR</name>
<dbReference type="OrthoDB" id="9767366at2"/>
<reference evidence="2 3" key="1">
    <citation type="submission" date="2019-06" db="EMBL/GenBank/DDBJ databases">
        <title>Genome sequence of Litorilinea aerophila BAA-2444.</title>
        <authorList>
            <person name="Maclea K.S."/>
            <person name="Maurais E.G."/>
            <person name="Iannazzi L.C."/>
        </authorList>
    </citation>
    <scope>NUCLEOTIDE SEQUENCE [LARGE SCALE GENOMIC DNA]</scope>
    <source>
        <strain evidence="2 3">ATCC BAA-2444</strain>
    </source>
</reference>
<dbReference type="InterPro" id="IPR011059">
    <property type="entry name" value="Metal-dep_hydrolase_composite"/>
</dbReference>
<gene>
    <name evidence="2" type="ORF">FKZ61_01340</name>
</gene>
<dbReference type="GO" id="GO:0016810">
    <property type="term" value="F:hydrolase activity, acting on carbon-nitrogen (but not peptide) bonds"/>
    <property type="evidence" value="ECO:0007669"/>
    <property type="project" value="InterPro"/>
</dbReference>
<dbReference type="InterPro" id="IPR033932">
    <property type="entry name" value="YtcJ-like"/>
</dbReference>
<dbReference type="Gene3D" id="3.20.20.140">
    <property type="entry name" value="Metal-dependent hydrolases"/>
    <property type="match status" value="1"/>
</dbReference>
<dbReference type="PANTHER" id="PTHR22642:SF2">
    <property type="entry name" value="PROTEIN LONG AFTER FAR-RED 3"/>
    <property type="match status" value="1"/>
</dbReference>